<dbReference type="GO" id="GO:0016020">
    <property type="term" value="C:membrane"/>
    <property type="evidence" value="ECO:0007669"/>
    <property type="project" value="UniProtKB-SubCell"/>
</dbReference>
<evidence type="ECO:0000256" key="10">
    <source>
        <dbReference type="RuleBase" id="RU000461"/>
    </source>
</evidence>
<keyword evidence="5 10" id="KW-0479">Metal-binding</keyword>
<comment type="subcellular location">
    <subcellularLocation>
        <location evidence="2">Membrane</location>
    </subcellularLocation>
</comment>
<dbReference type="PANTHER" id="PTHR47943">
    <property type="entry name" value="CYTOCHROME P450 93A3-LIKE"/>
    <property type="match status" value="1"/>
</dbReference>
<name>A0A0B2SQW5_GLYSO</name>
<evidence type="ECO:0000256" key="4">
    <source>
        <dbReference type="ARBA" id="ARBA00022617"/>
    </source>
</evidence>
<sequence>MRGYDFRLLPFGSGHRGCPGIHLGLTTVKIVLAQLVHCFNWELPLGMSPDDLDMTEKFGLTIPRSNHLLVVPTYRLVGDVGKE</sequence>
<dbReference type="SUPFAM" id="SSF48264">
    <property type="entry name" value="Cytochrome P450"/>
    <property type="match status" value="1"/>
</dbReference>
<dbReference type="EMBL" id="KN641021">
    <property type="protein sequence ID" value="KHN46637.1"/>
    <property type="molecule type" value="Genomic_DNA"/>
</dbReference>
<comment type="similarity">
    <text evidence="3 10">Belongs to the cytochrome P450 family.</text>
</comment>
<keyword evidence="6 10" id="KW-0560">Oxidoreductase</keyword>
<evidence type="ECO:0000256" key="2">
    <source>
        <dbReference type="ARBA" id="ARBA00004370"/>
    </source>
</evidence>
<organism evidence="11">
    <name type="scientific">Glycine soja</name>
    <name type="common">Wild soybean</name>
    <dbReference type="NCBI Taxonomy" id="3848"/>
    <lineage>
        <taxon>Eukaryota</taxon>
        <taxon>Viridiplantae</taxon>
        <taxon>Streptophyta</taxon>
        <taxon>Embryophyta</taxon>
        <taxon>Tracheophyta</taxon>
        <taxon>Spermatophyta</taxon>
        <taxon>Magnoliopsida</taxon>
        <taxon>eudicotyledons</taxon>
        <taxon>Gunneridae</taxon>
        <taxon>Pentapetalae</taxon>
        <taxon>rosids</taxon>
        <taxon>fabids</taxon>
        <taxon>Fabales</taxon>
        <taxon>Fabaceae</taxon>
        <taxon>Papilionoideae</taxon>
        <taxon>50 kb inversion clade</taxon>
        <taxon>NPAAA clade</taxon>
        <taxon>indigoferoid/millettioid clade</taxon>
        <taxon>Phaseoleae</taxon>
        <taxon>Glycine</taxon>
        <taxon>Glycine subgen. Soja</taxon>
    </lineage>
</organism>
<evidence type="ECO:0000256" key="1">
    <source>
        <dbReference type="ARBA" id="ARBA00001971"/>
    </source>
</evidence>
<dbReference type="PROSITE" id="PS00086">
    <property type="entry name" value="CYTOCHROME_P450"/>
    <property type="match status" value="1"/>
</dbReference>
<dbReference type="GO" id="GO:0005506">
    <property type="term" value="F:iron ion binding"/>
    <property type="evidence" value="ECO:0007669"/>
    <property type="project" value="InterPro"/>
</dbReference>
<dbReference type="InterPro" id="IPR017972">
    <property type="entry name" value="Cyt_P450_CS"/>
</dbReference>
<proteinExistence type="inferred from homology"/>
<dbReference type="AlphaFoldDB" id="A0A0B2SQW5"/>
<evidence type="ECO:0000256" key="9">
    <source>
        <dbReference type="ARBA" id="ARBA00023136"/>
    </source>
</evidence>
<evidence type="ECO:0000256" key="3">
    <source>
        <dbReference type="ARBA" id="ARBA00010617"/>
    </source>
</evidence>
<dbReference type="PANTHER" id="PTHR47943:SF9">
    <property type="entry name" value="CYTOCHROME P450"/>
    <property type="match status" value="1"/>
</dbReference>
<evidence type="ECO:0000256" key="5">
    <source>
        <dbReference type="ARBA" id="ARBA00022723"/>
    </source>
</evidence>
<dbReference type="Pfam" id="PF00067">
    <property type="entry name" value="p450"/>
    <property type="match status" value="1"/>
</dbReference>
<dbReference type="Gene3D" id="1.10.630.10">
    <property type="entry name" value="Cytochrome P450"/>
    <property type="match status" value="1"/>
</dbReference>
<dbReference type="EC" id="1.14.13.88" evidence="11"/>
<comment type="cofactor">
    <cofactor evidence="1">
        <name>heme</name>
        <dbReference type="ChEBI" id="CHEBI:30413"/>
    </cofactor>
</comment>
<dbReference type="InterPro" id="IPR001128">
    <property type="entry name" value="Cyt_P450"/>
</dbReference>
<dbReference type="Proteomes" id="UP000053555">
    <property type="component" value="Unassembled WGS sequence"/>
</dbReference>
<keyword evidence="9" id="KW-0472">Membrane</keyword>
<keyword evidence="7 10" id="KW-0408">Iron</keyword>
<reference evidence="11" key="1">
    <citation type="submission" date="2014-07" db="EMBL/GenBank/DDBJ databases">
        <title>Identification of a novel salt tolerance gene in wild soybean by whole-genome sequencing.</title>
        <authorList>
            <person name="Lam H.-M."/>
            <person name="Qi X."/>
            <person name="Li M.-W."/>
            <person name="Liu X."/>
            <person name="Xie M."/>
            <person name="Ni M."/>
            <person name="Xu X."/>
        </authorList>
    </citation>
    <scope>NUCLEOTIDE SEQUENCE [LARGE SCALE GENOMIC DNA]</scope>
    <source>
        <tissue evidence="11">Root</tissue>
    </source>
</reference>
<evidence type="ECO:0000256" key="8">
    <source>
        <dbReference type="ARBA" id="ARBA00023033"/>
    </source>
</evidence>
<dbReference type="GO" id="GO:0016705">
    <property type="term" value="F:oxidoreductase activity, acting on paired donors, with incorporation or reduction of molecular oxygen"/>
    <property type="evidence" value="ECO:0007669"/>
    <property type="project" value="InterPro"/>
</dbReference>
<dbReference type="EC" id="1.14.-.-" evidence="11"/>
<dbReference type="GO" id="GO:0020037">
    <property type="term" value="F:heme binding"/>
    <property type="evidence" value="ECO:0007669"/>
    <property type="project" value="InterPro"/>
</dbReference>
<gene>
    <name evidence="11" type="ORF">glysoja_043350</name>
</gene>
<accession>A0A0B2SQW5</accession>
<keyword evidence="8 10" id="KW-0503">Monooxygenase</keyword>
<protein>
    <submittedName>
        <fullName evidence="11">Cytochrome P450 84A1</fullName>
        <ecNumber evidence="11">1.14.-.-</ecNumber>
        <ecNumber evidence="11">1.14.13.88</ecNumber>
    </submittedName>
</protein>
<dbReference type="InterPro" id="IPR036396">
    <property type="entry name" value="Cyt_P450_sf"/>
</dbReference>
<evidence type="ECO:0000256" key="7">
    <source>
        <dbReference type="ARBA" id="ARBA00023004"/>
    </source>
</evidence>
<keyword evidence="4 10" id="KW-0349">Heme</keyword>
<evidence type="ECO:0000313" key="11">
    <source>
        <dbReference type="EMBL" id="KHN46637.1"/>
    </source>
</evidence>
<dbReference type="GO" id="GO:0004497">
    <property type="term" value="F:monooxygenase activity"/>
    <property type="evidence" value="ECO:0007669"/>
    <property type="project" value="UniProtKB-KW"/>
</dbReference>
<evidence type="ECO:0000256" key="6">
    <source>
        <dbReference type="ARBA" id="ARBA00023002"/>
    </source>
</evidence>